<dbReference type="Proteomes" id="UP000004621">
    <property type="component" value="Unassembled WGS sequence"/>
</dbReference>
<gene>
    <name evidence="1" type="ORF">NEISUBOT_04548</name>
</gene>
<organism evidence="1 2">
    <name type="scientific">Neisseria subflava NJ9703</name>
    <dbReference type="NCBI Taxonomy" id="546268"/>
    <lineage>
        <taxon>Bacteria</taxon>
        <taxon>Pseudomonadati</taxon>
        <taxon>Pseudomonadota</taxon>
        <taxon>Betaproteobacteria</taxon>
        <taxon>Neisseriales</taxon>
        <taxon>Neisseriaceae</taxon>
        <taxon>Neisseria</taxon>
    </lineage>
</organism>
<protein>
    <submittedName>
        <fullName evidence="1">Uncharacterized protein</fullName>
    </submittedName>
</protein>
<evidence type="ECO:0000313" key="2">
    <source>
        <dbReference type="Proteomes" id="UP000004621"/>
    </source>
</evidence>
<dbReference type="AlphaFoldDB" id="A0A9W5MZ45"/>
<name>A0A9W5MZ45_NEISU</name>
<proteinExistence type="predicted"/>
<evidence type="ECO:0000313" key="1">
    <source>
        <dbReference type="EMBL" id="EFC51844.1"/>
    </source>
</evidence>
<comment type="caution">
    <text evidence="1">The sequence shown here is derived from an EMBL/GenBank/DDBJ whole genome shotgun (WGS) entry which is preliminary data.</text>
</comment>
<reference evidence="1 2" key="1">
    <citation type="submission" date="2010-01" db="EMBL/GenBank/DDBJ databases">
        <authorList>
            <person name="Weinstock G."/>
            <person name="Sodergren E."/>
            <person name="Clifton S."/>
            <person name="Fulton L."/>
            <person name="Fulton B."/>
            <person name="Courtney L."/>
            <person name="Fronick C."/>
            <person name="Harrison M."/>
            <person name="Strong C."/>
            <person name="Farmer C."/>
            <person name="Delahaunty K."/>
            <person name="Markovic C."/>
            <person name="Hall O."/>
            <person name="Minx P."/>
            <person name="Tomlinson C."/>
            <person name="Mitreva M."/>
            <person name="Nelson J."/>
            <person name="Hou S."/>
            <person name="Wollam A."/>
            <person name="Pepin K.H."/>
            <person name="Johnson M."/>
            <person name="Bhonagiri V."/>
            <person name="Nash W.E."/>
            <person name="Warren W."/>
            <person name="Chinwalla A."/>
            <person name="Mardis E.R."/>
            <person name="Wilson R.K."/>
        </authorList>
    </citation>
    <scope>NUCLEOTIDE SEQUENCE [LARGE SCALE GENOMIC DNA]</scope>
    <source>
        <strain evidence="1 2">NJ9703</strain>
    </source>
</reference>
<accession>A0A9W5MZ45</accession>
<sequence length="78" mass="8789">MSGAFYMPVGSVGLMTRAFLLFKLKDDNYVVILEHKVPKVTVNCLEYLKSNGICVIMSYAFIWNRAVFYCRVAVSAGK</sequence>
<dbReference type="EMBL" id="ACEO02000007">
    <property type="protein sequence ID" value="EFC51844.1"/>
    <property type="molecule type" value="Genomic_DNA"/>
</dbReference>